<dbReference type="PANTHER" id="PTHR48084:SF4">
    <property type="entry name" value="2-OXOGLUTARATE OXIDOREDUCTASE SUBUNIT KORB"/>
    <property type="match status" value="1"/>
</dbReference>
<evidence type="ECO:0000259" key="2">
    <source>
        <dbReference type="Pfam" id="PF02775"/>
    </source>
</evidence>
<dbReference type="Pfam" id="PF02775">
    <property type="entry name" value="TPP_enzyme_C"/>
    <property type="match status" value="1"/>
</dbReference>
<dbReference type="InterPro" id="IPR051457">
    <property type="entry name" value="2-oxoacid:Fd_oxidoreductase"/>
</dbReference>
<protein>
    <recommendedName>
        <fullName evidence="2">Thiamine pyrophosphate enzyme TPP-binding domain-containing protein</fullName>
    </recommendedName>
</protein>
<keyword evidence="1" id="KW-0560">Oxidoreductase</keyword>
<feature type="domain" description="Thiamine pyrophosphate enzyme TPP-binding" evidence="2">
    <location>
        <begin position="21"/>
        <end position="140"/>
    </location>
</feature>
<reference evidence="3" key="1">
    <citation type="submission" date="2018-05" db="EMBL/GenBank/DDBJ databases">
        <authorList>
            <person name="Lanie J.A."/>
            <person name="Ng W.-L."/>
            <person name="Kazmierczak K.M."/>
            <person name="Andrzejewski T.M."/>
            <person name="Davidsen T.M."/>
            <person name="Wayne K.J."/>
            <person name="Tettelin H."/>
            <person name="Glass J.I."/>
            <person name="Rusch D."/>
            <person name="Podicherti R."/>
            <person name="Tsui H.-C.T."/>
            <person name="Winkler M.E."/>
        </authorList>
    </citation>
    <scope>NUCLEOTIDE SEQUENCE</scope>
</reference>
<accession>A0A382I5E4</accession>
<evidence type="ECO:0000313" key="3">
    <source>
        <dbReference type="EMBL" id="SVB94768.1"/>
    </source>
</evidence>
<dbReference type="GO" id="GO:0030976">
    <property type="term" value="F:thiamine pyrophosphate binding"/>
    <property type="evidence" value="ECO:0007669"/>
    <property type="project" value="InterPro"/>
</dbReference>
<dbReference type="GO" id="GO:0016625">
    <property type="term" value="F:oxidoreductase activity, acting on the aldehyde or oxo group of donors, iron-sulfur protein as acceptor"/>
    <property type="evidence" value="ECO:0007669"/>
    <property type="project" value="UniProtKB-ARBA"/>
</dbReference>
<evidence type="ECO:0000256" key="1">
    <source>
        <dbReference type="ARBA" id="ARBA00023002"/>
    </source>
</evidence>
<feature type="non-terminal residue" evidence="3">
    <location>
        <position position="145"/>
    </location>
</feature>
<dbReference type="InterPro" id="IPR011766">
    <property type="entry name" value="TPP_enzyme_TPP-bd"/>
</dbReference>
<proteinExistence type="predicted"/>
<dbReference type="InterPro" id="IPR029061">
    <property type="entry name" value="THDP-binding"/>
</dbReference>
<dbReference type="GO" id="GO:0045333">
    <property type="term" value="P:cellular respiration"/>
    <property type="evidence" value="ECO:0007669"/>
    <property type="project" value="UniProtKB-ARBA"/>
</dbReference>
<dbReference type="EMBL" id="UINC01065279">
    <property type="protein sequence ID" value="SVB94768.1"/>
    <property type="molecule type" value="Genomic_DNA"/>
</dbReference>
<gene>
    <name evidence="3" type="ORF">METZ01_LOCUS247622</name>
</gene>
<dbReference type="AlphaFoldDB" id="A0A382I5E4"/>
<sequence>MEKRNIELEQPMQNTVVMAGIGCSGNTVHLLDGTQPFGIHGLHGRTLPMAFGIKMGRPDLNVVIVSGDGDFLSIGGEHIAPQAQRNLNVTAIVMDNGVYGLTKGQSSPTTELGVITPTTPFGKLENAVNPLQLYLTLGVSFIASG</sequence>
<name>A0A382I5E4_9ZZZZ</name>
<dbReference type="SUPFAM" id="SSF52518">
    <property type="entry name" value="Thiamin diphosphate-binding fold (THDP-binding)"/>
    <property type="match status" value="1"/>
</dbReference>
<dbReference type="PROSITE" id="PS51257">
    <property type="entry name" value="PROKAR_LIPOPROTEIN"/>
    <property type="match status" value="1"/>
</dbReference>
<dbReference type="PANTHER" id="PTHR48084">
    <property type="entry name" value="2-OXOGLUTARATE OXIDOREDUCTASE SUBUNIT KORB-RELATED"/>
    <property type="match status" value="1"/>
</dbReference>
<dbReference type="Gene3D" id="3.40.50.970">
    <property type="match status" value="1"/>
</dbReference>
<organism evidence="3">
    <name type="scientific">marine metagenome</name>
    <dbReference type="NCBI Taxonomy" id="408172"/>
    <lineage>
        <taxon>unclassified sequences</taxon>
        <taxon>metagenomes</taxon>
        <taxon>ecological metagenomes</taxon>
    </lineage>
</organism>